<dbReference type="Pfam" id="PF13365">
    <property type="entry name" value="Trypsin_2"/>
    <property type="match status" value="1"/>
</dbReference>
<comment type="similarity">
    <text evidence="1">Belongs to the peptidase S1C family.</text>
</comment>
<dbReference type="PANTHER" id="PTHR22939">
    <property type="entry name" value="SERINE PROTEASE FAMILY S1C HTRA-RELATED"/>
    <property type="match status" value="1"/>
</dbReference>
<evidence type="ECO:0000256" key="1">
    <source>
        <dbReference type="ARBA" id="ARBA00010541"/>
    </source>
</evidence>
<keyword evidence="5" id="KW-0812">Transmembrane</keyword>
<dbReference type="AlphaFoldDB" id="A0A9D2L7G7"/>
<evidence type="ECO:0000259" key="6">
    <source>
        <dbReference type="PROSITE" id="PS50106"/>
    </source>
</evidence>
<accession>A0A9D2L7G7</accession>
<dbReference type="InterPro" id="IPR009003">
    <property type="entry name" value="Peptidase_S1_PA"/>
</dbReference>
<reference evidence="7" key="1">
    <citation type="journal article" date="2021" name="PeerJ">
        <title>Extensive microbial diversity within the chicken gut microbiome revealed by metagenomics and culture.</title>
        <authorList>
            <person name="Gilroy R."/>
            <person name="Ravi A."/>
            <person name="Getino M."/>
            <person name="Pursley I."/>
            <person name="Horton D.L."/>
            <person name="Alikhan N.F."/>
            <person name="Baker D."/>
            <person name="Gharbi K."/>
            <person name="Hall N."/>
            <person name="Watson M."/>
            <person name="Adriaenssens E.M."/>
            <person name="Foster-Nyarko E."/>
            <person name="Jarju S."/>
            <person name="Secka A."/>
            <person name="Antonio M."/>
            <person name="Oren A."/>
            <person name="Chaudhuri R.R."/>
            <person name="La Ragione R."/>
            <person name="Hildebrand F."/>
            <person name="Pallen M.J."/>
        </authorList>
    </citation>
    <scope>NUCLEOTIDE SEQUENCE</scope>
    <source>
        <strain evidence="7">CHK188-4685</strain>
    </source>
</reference>
<evidence type="ECO:0000256" key="5">
    <source>
        <dbReference type="SAM" id="Phobius"/>
    </source>
</evidence>
<gene>
    <name evidence="7" type="ORF">H9716_05430</name>
</gene>
<sequence length="431" mass="46112">MPEKNGDRHFIKEKIVRQPMSRRQIARRILLTAFCGMLFGVVAGVCFAVSKPIAERQLGLRETEESQRVTIPKDEPETTGVSAATTAADSDTESEPLGDVVQSEIAKYTYEAEDVDRIFAGLRAVAAEADQGIVSVHSIQRQVDWFDNPIETTGQHAGILIAKMGNEGLILTTEAAIEAADSIEVALADGTVLEGAVKQRDTVADMAVVSIDLSGLGQDQRDKLTVIELGNSYSVKQGDLVMAVGSPAGVIHSTDYGVISYVVRNVQMVDGIGRVFYTSVNGAASEGTFLINLNGQLIGWVTEAYASAQESGMAAVIGISDYKAVLEDLSNGVAPPYFGIRGQEVSREQTEAGMPAGIYVVESVADGPAYSAGIQNGDIITAIGEATVTNMKEFQNQIDLLSSGDRVQVTVQRNGADVYRQLQFTVEIRGR</sequence>
<name>A0A9D2L7G7_9FIRM</name>
<keyword evidence="5" id="KW-0472">Membrane</keyword>
<evidence type="ECO:0000256" key="3">
    <source>
        <dbReference type="ARBA" id="ARBA00022801"/>
    </source>
</evidence>
<dbReference type="InterPro" id="IPR036034">
    <property type="entry name" value="PDZ_sf"/>
</dbReference>
<evidence type="ECO:0000313" key="7">
    <source>
        <dbReference type="EMBL" id="HJB07291.1"/>
    </source>
</evidence>
<proteinExistence type="inferred from homology"/>
<dbReference type="GO" id="GO:0006508">
    <property type="term" value="P:proteolysis"/>
    <property type="evidence" value="ECO:0007669"/>
    <property type="project" value="UniProtKB-KW"/>
</dbReference>
<feature type="region of interest" description="Disordered" evidence="4">
    <location>
        <begin position="62"/>
        <end position="98"/>
    </location>
</feature>
<feature type="domain" description="PDZ" evidence="6">
    <location>
        <begin position="323"/>
        <end position="415"/>
    </location>
</feature>
<keyword evidence="5" id="KW-1133">Transmembrane helix</keyword>
<dbReference type="GO" id="GO:0004252">
    <property type="term" value="F:serine-type endopeptidase activity"/>
    <property type="evidence" value="ECO:0007669"/>
    <property type="project" value="InterPro"/>
</dbReference>
<dbReference type="Gene3D" id="2.40.10.10">
    <property type="entry name" value="Trypsin-like serine proteases"/>
    <property type="match status" value="2"/>
</dbReference>
<organism evidence="7 8">
    <name type="scientific">Candidatus Enterocloster faecavium</name>
    <dbReference type="NCBI Taxonomy" id="2838560"/>
    <lineage>
        <taxon>Bacteria</taxon>
        <taxon>Bacillati</taxon>
        <taxon>Bacillota</taxon>
        <taxon>Clostridia</taxon>
        <taxon>Lachnospirales</taxon>
        <taxon>Lachnospiraceae</taxon>
        <taxon>Enterocloster</taxon>
    </lineage>
</organism>
<dbReference type="EMBL" id="DWYS01000064">
    <property type="protein sequence ID" value="HJB07291.1"/>
    <property type="molecule type" value="Genomic_DNA"/>
</dbReference>
<dbReference type="Proteomes" id="UP000886804">
    <property type="component" value="Unassembled WGS sequence"/>
</dbReference>
<dbReference type="InterPro" id="IPR001940">
    <property type="entry name" value="Peptidase_S1C"/>
</dbReference>
<feature type="compositionally biased region" description="Basic and acidic residues" evidence="4">
    <location>
        <begin position="62"/>
        <end position="76"/>
    </location>
</feature>
<comment type="caution">
    <text evidence="7">The sequence shown here is derived from an EMBL/GenBank/DDBJ whole genome shotgun (WGS) entry which is preliminary data.</text>
</comment>
<keyword evidence="3" id="KW-0378">Hydrolase</keyword>
<dbReference type="InterPro" id="IPR043504">
    <property type="entry name" value="Peptidase_S1_PA_chymotrypsin"/>
</dbReference>
<dbReference type="PROSITE" id="PS50106">
    <property type="entry name" value="PDZ"/>
    <property type="match status" value="1"/>
</dbReference>
<dbReference type="PANTHER" id="PTHR22939:SF129">
    <property type="entry name" value="SERINE PROTEASE HTRA2, MITOCHONDRIAL"/>
    <property type="match status" value="1"/>
</dbReference>
<dbReference type="InterPro" id="IPR001478">
    <property type="entry name" value="PDZ"/>
</dbReference>
<dbReference type="SUPFAM" id="SSF50494">
    <property type="entry name" value="Trypsin-like serine proteases"/>
    <property type="match status" value="1"/>
</dbReference>
<dbReference type="Gene3D" id="2.30.42.10">
    <property type="match status" value="1"/>
</dbReference>
<dbReference type="Pfam" id="PF13180">
    <property type="entry name" value="PDZ_2"/>
    <property type="match status" value="1"/>
</dbReference>
<dbReference type="SMART" id="SM00228">
    <property type="entry name" value="PDZ"/>
    <property type="match status" value="1"/>
</dbReference>
<evidence type="ECO:0000256" key="2">
    <source>
        <dbReference type="ARBA" id="ARBA00022670"/>
    </source>
</evidence>
<reference evidence="7" key="2">
    <citation type="submission" date="2021-04" db="EMBL/GenBank/DDBJ databases">
        <authorList>
            <person name="Gilroy R."/>
        </authorList>
    </citation>
    <scope>NUCLEOTIDE SEQUENCE</scope>
    <source>
        <strain evidence="7">CHK188-4685</strain>
    </source>
</reference>
<protein>
    <submittedName>
        <fullName evidence="7">S1C family serine protease</fullName>
    </submittedName>
</protein>
<evidence type="ECO:0000256" key="4">
    <source>
        <dbReference type="SAM" id="MobiDB-lite"/>
    </source>
</evidence>
<keyword evidence="2 7" id="KW-0645">Protease</keyword>
<feature type="transmembrane region" description="Helical" evidence="5">
    <location>
        <begin position="29"/>
        <end position="50"/>
    </location>
</feature>
<evidence type="ECO:0000313" key="8">
    <source>
        <dbReference type="Proteomes" id="UP000886804"/>
    </source>
</evidence>
<dbReference type="PRINTS" id="PR00834">
    <property type="entry name" value="PROTEASES2C"/>
</dbReference>
<dbReference type="SUPFAM" id="SSF50156">
    <property type="entry name" value="PDZ domain-like"/>
    <property type="match status" value="1"/>
</dbReference>